<accession>A0A9N7UF76</accession>
<evidence type="ECO:0000313" key="2">
    <source>
        <dbReference type="Proteomes" id="UP001153269"/>
    </source>
</evidence>
<proteinExistence type="predicted"/>
<dbReference type="Proteomes" id="UP001153269">
    <property type="component" value="Unassembled WGS sequence"/>
</dbReference>
<comment type="caution">
    <text evidence="1">The sequence shown here is derived from an EMBL/GenBank/DDBJ whole genome shotgun (WGS) entry which is preliminary data.</text>
</comment>
<keyword evidence="2" id="KW-1185">Reference proteome</keyword>
<dbReference type="EMBL" id="CADEAL010001280">
    <property type="protein sequence ID" value="CAB1430899.1"/>
    <property type="molecule type" value="Genomic_DNA"/>
</dbReference>
<reference evidence="1" key="1">
    <citation type="submission" date="2020-03" db="EMBL/GenBank/DDBJ databases">
        <authorList>
            <person name="Weist P."/>
        </authorList>
    </citation>
    <scope>NUCLEOTIDE SEQUENCE</scope>
</reference>
<organism evidence="1 2">
    <name type="scientific">Pleuronectes platessa</name>
    <name type="common">European plaice</name>
    <dbReference type="NCBI Taxonomy" id="8262"/>
    <lineage>
        <taxon>Eukaryota</taxon>
        <taxon>Metazoa</taxon>
        <taxon>Chordata</taxon>
        <taxon>Craniata</taxon>
        <taxon>Vertebrata</taxon>
        <taxon>Euteleostomi</taxon>
        <taxon>Actinopterygii</taxon>
        <taxon>Neopterygii</taxon>
        <taxon>Teleostei</taxon>
        <taxon>Neoteleostei</taxon>
        <taxon>Acanthomorphata</taxon>
        <taxon>Carangaria</taxon>
        <taxon>Pleuronectiformes</taxon>
        <taxon>Pleuronectoidei</taxon>
        <taxon>Pleuronectidae</taxon>
        <taxon>Pleuronectes</taxon>
    </lineage>
</organism>
<sequence length="117" mass="12667">MWHPSREASDWEDPPPVSGCIVPVLGRSLGGQPLLQCPGGKAEEEEEEGGRELLLITVVAPYPKGQCILLRFDGHGQIGPPSPTWNALSGPLRGSSESFSCSSHFSNYTSKWRRAHG</sequence>
<gene>
    <name evidence="1" type="ORF">PLEPLA_LOCUS18895</name>
</gene>
<name>A0A9N7UF76_PLEPL</name>
<protein>
    <submittedName>
        <fullName evidence="1">Uncharacterized protein</fullName>
    </submittedName>
</protein>
<dbReference type="AlphaFoldDB" id="A0A9N7UF76"/>
<evidence type="ECO:0000313" key="1">
    <source>
        <dbReference type="EMBL" id="CAB1430899.1"/>
    </source>
</evidence>